<dbReference type="PANTHER" id="PTHR31212">
    <property type="entry name" value="ALPHA-KETOGLUTARATE-DEPENDENT DIOXYGENASE ALKB HOMOLOG 3"/>
    <property type="match status" value="1"/>
</dbReference>
<dbReference type="InterPro" id="IPR037151">
    <property type="entry name" value="AlkB-like_sf"/>
</dbReference>
<dbReference type="Pfam" id="PF13532">
    <property type="entry name" value="2OG-FeII_Oxy_2"/>
    <property type="match status" value="1"/>
</dbReference>
<evidence type="ECO:0000259" key="1">
    <source>
        <dbReference type="PROSITE" id="PS51471"/>
    </source>
</evidence>
<dbReference type="PROSITE" id="PS51471">
    <property type="entry name" value="FE2OG_OXY"/>
    <property type="match status" value="1"/>
</dbReference>
<evidence type="ECO:0000313" key="2">
    <source>
        <dbReference type="EMBL" id="AAS54113.1"/>
    </source>
</evidence>
<dbReference type="FunFam" id="2.60.120.590:FF:000035">
    <property type="entry name" value="AFR741Wp"/>
    <property type="match status" value="1"/>
</dbReference>
<gene>
    <name evidence="2" type="ORF">AGOS_AFR741W</name>
</gene>
<dbReference type="STRING" id="284811.Q751T4"/>
<sequence length="407" mass="45510">MEKSETTDEKLAKLKAIIPSADTEALLDVLVCCGGNLEEAAALLRNGIDPADEKDARPLKKPRLQTQQSLSRYFGLKKSPVPALGGRPIVLHGKRDIEGALRYCTYHTNVLPAALAERLLEVVMTDERAKPNEFYLFGSRCVTNCRTLLYGNLDPADAGRVFYNGRISTLTSYNADLCEAQRIVEHLVNAELAKRAKLPFQVPAGSWRCPVAVANIYEKDSDLQWHSDRLTYIGPHAIVASLTLGFEREFRLRRVYPADSQIYSIPLAHNSVLIMHAGCQEEFKHCVPPLGKRKKVSAAELHPISGSVRVSLTFRHYKVDFPRDALCPECGYPMDLRRTYKTPSKRGHYIWICSRGYSSGNDKSVESFCKGIKYACVDASPPVTDIESEGNVWLADDDFEALNFRKS</sequence>
<dbReference type="HOGENOM" id="CLU_026011_0_0_1"/>
<dbReference type="GeneID" id="4622580"/>
<dbReference type="InterPro" id="IPR032854">
    <property type="entry name" value="ALKBH3"/>
</dbReference>
<name>Q751T4_EREGS</name>
<feature type="domain" description="Fe2OG dioxygenase" evidence="1">
    <location>
        <begin position="206"/>
        <end position="318"/>
    </location>
</feature>
<dbReference type="InterPro" id="IPR027450">
    <property type="entry name" value="AlkB-like"/>
</dbReference>
<reference evidence="2 3" key="1">
    <citation type="journal article" date="2004" name="Science">
        <title>The Ashbya gossypii genome as a tool for mapping the ancient Saccharomyces cerevisiae genome.</title>
        <authorList>
            <person name="Dietrich F.S."/>
            <person name="Voegeli S."/>
            <person name="Brachat S."/>
            <person name="Lerch A."/>
            <person name="Gates K."/>
            <person name="Steiner S."/>
            <person name="Mohr C."/>
            <person name="Pohlmann R."/>
            <person name="Luedi P."/>
            <person name="Choi S."/>
            <person name="Wing R.A."/>
            <person name="Flavier A."/>
            <person name="Gaffney T.D."/>
            <person name="Philippsen P."/>
        </authorList>
    </citation>
    <scope>NUCLEOTIDE SEQUENCE [LARGE SCALE GENOMIC DNA]</scope>
    <source>
        <strain evidence="3">ATCC 10895 / CBS 109.51 / FGSC 9923 / NRRL Y-1056</strain>
    </source>
</reference>
<dbReference type="eggNOG" id="ENOG502QUQ4">
    <property type="taxonomic scope" value="Eukaryota"/>
</dbReference>
<dbReference type="SUPFAM" id="SSF51197">
    <property type="entry name" value="Clavaminate synthase-like"/>
    <property type="match status" value="1"/>
</dbReference>
<dbReference type="InParanoid" id="Q751T4"/>
<dbReference type="CDD" id="cd14279">
    <property type="entry name" value="CUE"/>
    <property type="match status" value="1"/>
</dbReference>
<dbReference type="OMA" id="IDPHPLA"/>
<dbReference type="AlphaFoldDB" id="Q751T4"/>
<dbReference type="Proteomes" id="UP000000591">
    <property type="component" value="Chromosome VI"/>
</dbReference>
<keyword evidence="3" id="KW-1185">Reference proteome</keyword>
<dbReference type="PANTHER" id="PTHR31212:SF4">
    <property type="entry name" value="ALPHA-KETOGLUTARATE-DEPENDENT DIOXYGENASE ALKB HOMOLOG 3"/>
    <property type="match status" value="1"/>
</dbReference>
<reference evidence="3" key="2">
    <citation type="journal article" date="2013" name="G3 (Bethesda)">
        <title>Genomes of Ashbya fungi isolated from insects reveal four mating-type loci, numerous translocations, lack of transposons, and distinct gene duplications.</title>
        <authorList>
            <person name="Dietrich F.S."/>
            <person name="Voegeli S."/>
            <person name="Kuo S."/>
            <person name="Philippsen P."/>
        </authorList>
    </citation>
    <scope>GENOME REANNOTATION</scope>
    <source>
        <strain evidence="3">ATCC 10895 / CBS 109.51 / FGSC 9923 / NRRL Y-1056</strain>
    </source>
</reference>
<organism evidence="2 3">
    <name type="scientific">Eremothecium gossypii (strain ATCC 10895 / CBS 109.51 / FGSC 9923 / NRRL Y-1056)</name>
    <name type="common">Yeast</name>
    <name type="synonym">Ashbya gossypii</name>
    <dbReference type="NCBI Taxonomy" id="284811"/>
    <lineage>
        <taxon>Eukaryota</taxon>
        <taxon>Fungi</taxon>
        <taxon>Dikarya</taxon>
        <taxon>Ascomycota</taxon>
        <taxon>Saccharomycotina</taxon>
        <taxon>Saccharomycetes</taxon>
        <taxon>Saccharomycetales</taxon>
        <taxon>Saccharomycetaceae</taxon>
        <taxon>Eremothecium</taxon>
    </lineage>
</organism>
<evidence type="ECO:0000313" key="3">
    <source>
        <dbReference type="Proteomes" id="UP000000591"/>
    </source>
</evidence>
<dbReference type="GO" id="GO:0006307">
    <property type="term" value="P:DNA alkylation repair"/>
    <property type="evidence" value="ECO:0007669"/>
    <property type="project" value="InterPro"/>
</dbReference>
<dbReference type="RefSeq" id="NP_986289.1">
    <property type="nucleotide sequence ID" value="NM_212425.1"/>
</dbReference>
<dbReference type="EMBL" id="AE016819">
    <property type="protein sequence ID" value="AAS54113.1"/>
    <property type="molecule type" value="Genomic_DNA"/>
</dbReference>
<protein>
    <submittedName>
        <fullName evidence="2">AFR741Wp</fullName>
    </submittedName>
</protein>
<proteinExistence type="predicted"/>
<accession>Q751T4</accession>
<dbReference type="Gene3D" id="2.60.120.590">
    <property type="entry name" value="Alpha-ketoglutarate-dependent dioxygenase AlkB-like"/>
    <property type="match status" value="1"/>
</dbReference>
<dbReference type="GO" id="GO:0051213">
    <property type="term" value="F:dioxygenase activity"/>
    <property type="evidence" value="ECO:0007669"/>
    <property type="project" value="InterPro"/>
</dbReference>
<dbReference type="InterPro" id="IPR005123">
    <property type="entry name" value="Oxoglu/Fe-dep_dioxygenase_dom"/>
</dbReference>
<dbReference type="OrthoDB" id="545910at2759"/>
<dbReference type="KEGG" id="ago:AGOS_AFR741W"/>